<evidence type="ECO:0000256" key="4">
    <source>
        <dbReference type="SAM" id="MobiDB-lite"/>
    </source>
</evidence>
<dbReference type="PANTHER" id="PTHR24341">
    <property type="entry name" value="HOMEOBOX PROTEIN ENGRAILED"/>
    <property type="match status" value="1"/>
</dbReference>
<evidence type="ECO:0000256" key="1">
    <source>
        <dbReference type="ARBA" id="ARBA00004123"/>
    </source>
</evidence>
<accession>A0A1Q2ZTS3</accession>
<feature type="region of interest" description="Disordered" evidence="4">
    <location>
        <begin position="1"/>
        <end position="22"/>
    </location>
</feature>
<dbReference type="GO" id="GO:0006325">
    <property type="term" value="P:chromatin organization"/>
    <property type="evidence" value="ECO:0007669"/>
    <property type="project" value="UniProtKB-ARBA"/>
</dbReference>
<dbReference type="Gene3D" id="1.20.920.10">
    <property type="entry name" value="Bromodomain-like"/>
    <property type="match status" value="1"/>
</dbReference>
<dbReference type="GO" id="GO:0006357">
    <property type="term" value="P:regulation of transcription by RNA polymerase II"/>
    <property type="evidence" value="ECO:0007669"/>
    <property type="project" value="TreeGrafter"/>
</dbReference>
<evidence type="ECO:0000313" key="6">
    <source>
        <dbReference type="EMBL" id="GAV46795.1"/>
    </source>
</evidence>
<dbReference type="EMBL" id="BDGX01000001">
    <property type="protein sequence ID" value="GAV46795.1"/>
    <property type="molecule type" value="Genomic_DNA"/>
</dbReference>
<comment type="caution">
    <text evidence="6">The sequence shown here is derived from an EMBL/GenBank/DDBJ whole genome shotgun (WGS) entry which is preliminary data.</text>
</comment>
<dbReference type="InterPro" id="IPR036427">
    <property type="entry name" value="Bromodomain-like_sf"/>
</dbReference>
<dbReference type="OrthoDB" id="5354116at2759"/>
<comment type="subcellular location">
    <subcellularLocation>
        <location evidence="1">Nucleus</location>
    </subcellularLocation>
</comment>
<keyword evidence="2" id="KW-0103">Bromodomain</keyword>
<gene>
    <name evidence="6" type="ORF">ZYGR_0A03910</name>
</gene>
<evidence type="ECO:0000256" key="3">
    <source>
        <dbReference type="ARBA" id="ARBA00023242"/>
    </source>
</evidence>
<sequence>MAFRHELKKQSSSTISKNDNKELIVHTPPKMTEFSEVLSSIHAILKVASSKCKVLDESFPAKFFEPNPDKIFDSYYKFIKNRSNNEGIIKNEDKLAMTTISQQFETGEYSAERGGFYRLYHDINLVCMMLIHYYPQGTRNYQMVDKFSKFATELLLRECYRVGVSLMQIDPEEYASKPEEKTELDRIVARDFIKISTNYKVPIAKTYHIKTKESELFSSIIGKSSLDRRPQELPNSNFEINKIILQSNMCEDAPRLGFVAANTSNVPDPTLPPTEMMTRFLHPNWYALPTTMWLEYGDYKSWVPSFNENGTVIDSTTKGIIWLERVGYMEAFSNGNEEKENEKEEEQNDKTEKKEESEADDSESKEPETTKPAEEDDASKDVPSENGKPQEVSDSEPPVIKLQNLLQWSPANSLDEESISSFKEGSQSQLISNTLLQIQKMRKTRIKNKITKPSVEETRLYNKTRRLMKEVILAKQTSGLPMNHCRSFPVLQANYNGSVPVVRTQPTRKRKHKRV</sequence>
<dbReference type="Pfam" id="PF00439">
    <property type="entry name" value="Bromodomain"/>
    <property type="match status" value="1"/>
</dbReference>
<proteinExistence type="predicted"/>
<name>A0A1Q2ZTS3_ZYGRO</name>
<feature type="region of interest" description="Disordered" evidence="4">
    <location>
        <begin position="333"/>
        <end position="399"/>
    </location>
</feature>
<dbReference type="GO" id="GO:0016586">
    <property type="term" value="C:RSC-type complex"/>
    <property type="evidence" value="ECO:0007669"/>
    <property type="project" value="TreeGrafter"/>
</dbReference>
<organism evidence="6 7">
    <name type="scientific">Zygosaccharomyces rouxii</name>
    <dbReference type="NCBI Taxonomy" id="4956"/>
    <lineage>
        <taxon>Eukaryota</taxon>
        <taxon>Fungi</taxon>
        <taxon>Dikarya</taxon>
        <taxon>Ascomycota</taxon>
        <taxon>Saccharomycotina</taxon>
        <taxon>Saccharomycetes</taxon>
        <taxon>Saccharomycetales</taxon>
        <taxon>Saccharomycetaceae</taxon>
        <taxon>Zygosaccharomyces</taxon>
    </lineage>
</organism>
<dbReference type="InterPro" id="IPR001487">
    <property type="entry name" value="Bromodomain"/>
</dbReference>
<feature type="domain" description="Bromo" evidence="5">
    <location>
        <begin position="61"/>
        <end position="145"/>
    </location>
</feature>
<dbReference type="Proteomes" id="UP000187013">
    <property type="component" value="Unassembled WGS sequence"/>
</dbReference>
<dbReference type="InterPro" id="IPR050720">
    <property type="entry name" value="Engrailed_Homeobox_TFs"/>
</dbReference>
<evidence type="ECO:0000259" key="5">
    <source>
        <dbReference type="Pfam" id="PF00439"/>
    </source>
</evidence>
<evidence type="ECO:0000313" key="7">
    <source>
        <dbReference type="Proteomes" id="UP000187013"/>
    </source>
</evidence>
<evidence type="ECO:0000256" key="2">
    <source>
        <dbReference type="ARBA" id="ARBA00023117"/>
    </source>
</evidence>
<protein>
    <recommendedName>
        <fullName evidence="5">Bromo domain-containing protein</fullName>
    </recommendedName>
</protein>
<dbReference type="PANTHER" id="PTHR24341:SF6">
    <property type="entry name" value="HOMEOBOX PROTEIN INVECTED"/>
    <property type="match status" value="1"/>
</dbReference>
<dbReference type="AlphaFoldDB" id="A0A1Q2ZTS3"/>
<dbReference type="eggNOG" id="ENOG502QQT5">
    <property type="taxonomic scope" value="Eukaryota"/>
</dbReference>
<keyword evidence="3" id="KW-0539">Nucleus</keyword>
<feature type="compositionally biased region" description="Basic and acidic residues" evidence="4">
    <location>
        <begin position="336"/>
        <end position="383"/>
    </location>
</feature>
<reference evidence="6 7" key="1">
    <citation type="submission" date="2016-08" db="EMBL/GenBank/DDBJ databases">
        <title>Draft genome sequence of allopolyploid Zygosaccharomyces rouxii.</title>
        <authorList>
            <person name="Watanabe J."/>
            <person name="Uehara K."/>
            <person name="Mogi Y."/>
            <person name="Tsukioka Y."/>
        </authorList>
    </citation>
    <scope>NUCLEOTIDE SEQUENCE [LARGE SCALE GENOMIC DNA]</scope>
    <source>
        <strain evidence="6 7">NBRC 110957</strain>
    </source>
</reference>